<gene>
    <name evidence="4" type="ordered locus">Dde_1810</name>
</gene>
<dbReference type="HOGENOM" id="CLU_021802_2_2_7"/>
<dbReference type="RefSeq" id="WP_011367735.1">
    <property type="nucleotide sequence ID" value="NC_007519.1"/>
</dbReference>
<dbReference type="GO" id="GO:0016787">
    <property type="term" value="F:hydrolase activity"/>
    <property type="evidence" value="ECO:0007669"/>
    <property type="project" value="UniProtKB-KW"/>
</dbReference>
<dbReference type="STRING" id="207559.Dde_1810"/>
<keyword evidence="1" id="KW-0479">Metal-binding</keyword>
<dbReference type="Gene3D" id="3.40.630.10">
    <property type="entry name" value="Zn peptidases"/>
    <property type="match status" value="1"/>
</dbReference>
<protein>
    <submittedName>
        <fullName evidence="4">Acetylornithine deacetylase or succinyl-diaminopimelate desuccinylase</fullName>
    </submittedName>
</protein>
<proteinExistence type="predicted"/>
<dbReference type="SUPFAM" id="SSF53187">
    <property type="entry name" value="Zn-dependent exopeptidases"/>
    <property type="match status" value="1"/>
</dbReference>
<dbReference type="SUPFAM" id="SSF55031">
    <property type="entry name" value="Bacterial exopeptidase dimerisation domain"/>
    <property type="match status" value="1"/>
</dbReference>
<dbReference type="InterPro" id="IPR036264">
    <property type="entry name" value="Bact_exopeptidase_dim_dom"/>
</dbReference>
<name>Q310N9_OLEA2</name>
<dbReference type="KEGG" id="dde:Dde_1810"/>
<evidence type="ECO:0000256" key="2">
    <source>
        <dbReference type="ARBA" id="ARBA00022801"/>
    </source>
</evidence>
<dbReference type="Pfam" id="PF01546">
    <property type="entry name" value="Peptidase_M20"/>
    <property type="match status" value="1"/>
</dbReference>
<sequence>MLQTLFAYLDTQRDTVVELQRELTAIPALDPQSEGIGEEAKAEYIIARLREFGVTDIETVNAPDIRVPCGYRPNVIARIAGRDTSRTFWIISHMDVVPPGDLDLWDADPYTLRTEGDVLIGRGVEDNQQAIVSSLLMARALCRHDITPEINIGLLFVADEETGNTFGLDHVLAVRPELFRSADLILVPDCGNADGTMLEVAEKSVLWVKVTVTGRQCHGSRPEEGINSLVGAAAMILKVQDLHTSFDLRNDLFVPPVSTFVPTKKEANVPNVNTVPGNDVFYIDCRVLPEYALDDVMQQLQAMAAEVETQYGVTIALEPVQREQATAPTDTGAPVVLALQHAVKSVYGADARPMGIGGGTVAAALRRKGLPAVVWSKIISNAHTPNERSLISANIGDAKVMLHVALAPAR</sequence>
<dbReference type="PANTHER" id="PTHR43808:SF32">
    <property type="entry name" value="ARGE_DAPE-RELATED DEACYLASE"/>
    <property type="match status" value="1"/>
</dbReference>
<evidence type="ECO:0000256" key="1">
    <source>
        <dbReference type="ARBA" id="ARBA00022723"/>
    </source>
</evidence>
<dbReference type="Proteomes" id="UP000002710">
    <property type="component" value="Chromosome"/>
</dbReference>
<dbReference type="Gene3D" id="3.30.70.360">
    <property type="match status" value="1"/>
</dbReference>
<dbReference type="GO" id="GO:0046872">
    <property type="term" value="F:metal ion binding"/>
    <property type="evidence" value="ECO:0007669"/>
    <property type="project" value="UniProtKB-KW"/>
</dbReference>
<dbReference type="InterPro" id="IPR011650">
    <property type="entry name" value="Peptidase_M20_dimer"/>
</dbReference>
<accession>Q310N9</accession>
<dbReference type="Pfam" id="PF07687">
    <property type="entry name" value="M20_dimer"/>
    <property type="match status" value="1"/>
</dbReference>
<dbReference type="EMBL" id="CP000112">
    <property type="protein sequence ID" value="ABB38607.1"/>
    <property type="molecule type" value="Genomic_DNA"/>
</dbReference>
<dbReference type="eggNOG" id="COG0624">
    <property type="taxonomic scope" value="Bacteria"/>
</dbReference>
<dbReference type="PANTHER" id="PTHR43808">
    <property type="entry name" value="ACETYLORNITHINE DEACETYLASE"/>
    <property type="match status" value="1"/>
</dbReference>
<evidence type="ECO:0000259" key="3">
    <source>
        <dbReference type="Pfam" id="PF07687"/>
    </source>
</evidence>
<keyword evidence="5" id="KW-1185">Reference proteome</keyword>
<dbReference type="AlphaFoldDB" id="Q310N9"/>
<dbReference type="InterPro" id="IPR002933">
    <property type="entry name" value="Peptidase_M20"/>
</dbReference>
<dbReference type="NCBIfam" id="NF010589">
    <property type="entry name" value="PRK13983.1"/>
    <property type="match status" value="1"/>
</dbReference>
<evidence type="ECO:0000313" key="4">
    <source>
        <dbReference type="EMBL" id="ABB38607.1"/>
    </source>
</evidence>
<organism evidence="4 5">
    <name type="scientific">Oleidesulfovibrio alaskensis (strain ATCC BAA-1058 / DSM 17464 / G20)</name>
    <name type="common">Desulfovibrio alaskensis</name>
    <dbReference type="NCBI Taxonomy" id="207559"/>
    <lineage>
        <taxon>Bacteria</taxon>
        <taxon>Pseudomonadati</taxon>
        <taxon>Thermodesulfobacteriota</taxon>
        <taxon>Desulfovibrionia</taxon>
        <taxon>Desulfovibrionales</taxon>
        <taxon>Desulfovibrionaceae</taxon>
        <taxon>Oleidesulfovibrio</taxon>
    </lineage>
</organism>
<dbReference type="InterPro" id="IPR050072">
    <property type="entry name" value="Peptidase_M20A"/>
</dbReference>
<evidence type="ECO:0000313" key="5">
    <source>
        <dbReference type="Proteomes" id="UP000002710"/>
    </source>
</evidence>
<keyword evidence="2" id="KW-0378">Hydrolase</keyword>
<reference evidence="4 5" key="1">
    <citation type="journal article" date="2011" name="J. Bacteriol.">
        <title>Complete genome sequence and updated annotation of Desulfovibrio alaskensis G20.</title>
        <authorList>
            <person name="Hauser L.J."/>
            <person name="Land M.L."/>
            <person name="Brown S.D."/>
            <person name="Larimer F."/>
            <person name="Keller K.L."/>
            <person name="Rapp-Giles B.J."/>
            <person name="Price M.N."/>
            <person name="Lin M."/>
            <person name="Bruce D.C."/>
            <person name="Detter J.C."/>
            <person name="Tapia R."/>
            <person name="Han C.S."/>
            <person name="Goodwin L.A."/>
            <person name="Cheng J.F."/>
            <person name="Pitluck S."/>
            <person name="Copeland A."/>
            <person name="Lucas S."/>
            <person name="Nolan M."/>
            <person name="Lapidus A.L."/>
            <person name="Palumbo A.V."/>
            <person name="Wall J.D."/>
        </authorList>
    </citation>
    <scope>NUCLEOTIDE SEQUENCE [LARGE SCALE GENOMIC DNA]</scope>
    <source>
        <strain evidence="5">ATCC BAA 1058 / DSM 17464 / G20</strain>
    </source>
</reference>
<feature type="domain" description="Peptidase M20 dimerisation" evidence="3">
    <location>
        <begin position="201"/>
        <end position="307"/>
    </location>
</feature>